<keyword evidence="1" id="KW-0472">Membrane</keyword>
<feature type="transmembrane region" description="Helical" evidence="1">
    <location>
        <begin position="42"/>
        <end position="61"/>
    </location>
</feature>
<sequence>MQQQVTWLKFLIGIAAIMGVVFCIMIVPQLATEYTEVPVKPFLWISAIPFFIALVVAFQMCSSLVQKSFSSHIMNYLKILRALASTEALLYGIALLAIFILGKASTMLVVFCLLFLGMAIVLVVVLQMLYTACKEALQLEEEARLTI</sequence>
<dbReference type="InterPro" id="IPR021354">
    <property type="entry name" value="DUF2975"/>
</dbReference>
<feature type="transmembrane region" description="Helical" evidence="1">
    <location>
        <begin position="7"/>
        <end position="30"/>
    </location>
</feature>
<evidence type="ECO:0000313" key="3">
    <source>
        <dbReference type="Proteomes" id="UP000616608"/>
    </source>
</evidence>
<evidence type="ECO:0000256" key="1">
    <source>
        <dbReference type="SAM" id="Phobius"/>
    </source>
</evidence>
<protein>
    <recommendedName>
        <fullName evidence="4">DUF2975 domain-containing protein</fullName>
    </recommendedName>
</protein>
<dbReference type="EMBL" id="BMJT01000003">
    <property type="protein sequence ID" value="GGG18737.1"/>
    <property type="molecule type" value="Genomic_DNA"/>
</dbReference>
<organism evidence="2 3">
    <name type="scientific">Lysinibacillus alkalisoli</name>
    <dbReference type="NCBI Taxonomy" id="1911548"/>
    <lineage>
        <taxon>Bacteria</taxon>
        <taxon>Bacillati</taxon>
        <taxon>Bacillota</taxon>
        <taxon>Bacilli</taxon>
        <taxon>Bacillales</taxon>
        <taxon>Bacillaceae</taxon>
        <taxon>Lysinibacillus</taxon>
    </lineage>
</organism>
<proteinExistence type="predicted"/>
<evidence type="ECO:0000313" key="2">
    <source>
        <dbReference type="EMBL" id="GGG18737.1"/>
    </source>
</evidence>
<gene>
    <name evidence="2" type="ORF">GCM10007425_11530</name>
</gene>
<name>A0A917G1T8_9BACI</name>
<comment type="caution">
    <text evidence="2">The sequence shown here is derived from an EMBL/GenBank/DDBJ whole genome shotgun (WGS) entry which is preliminary data.</text>
</comment>
<dbReference type="AlphaFoldDB" id="A0A917G1T8"/>
<reference evidence="2" key="1">
    <citation type="journal article" date="2014" name="Int. J. Syst. Evol. Microbiol.">
        <title>Complete genome sequence of Corynebacterium casei LMG S-19264T (=DSM 44701T), isolated from a smear-ripened cheese.</title>
        <authorList>
            <consortium name="US DOE Joint Genome Institute (JGI-PGF)"/>
            <person name="Walter F."/>
            <person name="Albersmeier A."/>
            <person name="Kalinowski J."/>
            <person name="Ruckert C."/>
        </authorList>
    </citation>
    <scope>NUCLEOTIDE SEQUENCE</scope>
    <source>
        <strain evidence="2">CGMCC 1.15760</strain>
    </source>
</reference>
<reference evidence="2" key="2">
    <citation type="submission" date="2020-09" db="EMBL/GenBank/DDBJ databases">
        <authorList>
            <person name="Sun Q."/>
            <person name="Zhou Y."/>
        </authorList>
    </citation>
    <scope>NUCLEOTIDE SEQUENCE</scope>
    <source>
        <strain evidence="2">CGMCC 1.15760</strain>
    </source>
</reference>
<dbReference type="Pfam" id="PF11188">
    <property type="entry name" value="DUF2975"/>
    <property type="match status" value="1"/>
</dbReference>
<feature type="transmembrane region" description="Helical" evidence="1">
    <location>
        <begin position="82"/>
        <end position="102"/>
    </location>
</feature>
<dbReference type="RefSeq" id="WP_188614077.1">
    <property type="nucleotide sequence ID" value="NZ_BMJT01000003.1"/>
</dbReference>
<keyword evidence="1" id="KW-1133">Transmembrane helix</keyword>
<dbReference type="Proteomes" id="UP000616608">
    <property type="component" value="Unassembled WGS sequence"/>
</dbReference>
<evidence type="ECO:0008006" key="4">
    <source>
        <dbReference type="Google" id="ProtNLM"/>
    </source>
</evidence>
<keyword evidence="3" id="KW-1185">Reference proteome</keyword>
<accession>A0A917G1T8</accession>
<keyword evidence="1" id="KW-0812">Transmembrane</keyword>
<feature type="transmembrane region" description="Helical" evidence="1">
    <location>
        <begin position="108"/>
        <end position="130"/>
    </location>
</feature>